<evidence type="ECO:0000313" key="2">
    <source>
        <dbReference type="Proteomes" id="UP000001430"/>
    </source>
</evidence>
<dbReference type="AlphaFoldDB" id="A3PCJ2"/>
<dbReference type="Proteomes" id="UP000001430">
    <property type="component" value="Chromosome"/>
</dbReference>
<reference evidence="1 2" key="1">
    <citation type="journal article" date="2007" name="PLoS Genet.">
        <title>Patterns and implications of gene gain and loss in the evolution of Prochlorococcus.</title>
        <authorList>
            <person name="Kettler G.C."/>
            <person name="Martiny A.C."/>
            <person name="Huang K."/>
            <person name="Zucker J."/>
            <person name="Coleman M.L."/>
            <person name="Rodrigue S."/>
            <person name="Chen F."/>
            <person name="Lapidus A."/>
            <person name="Ferriera S."/>
            <person name="Johnson J."/>
            <person name="Steglich C."/>
            <person name="Church G.M."/>
            <person name="Richardson P."/>
            <person name="Chisholm S.W."/>
        </authorList>
    </citation>
    <scope>NUCLEOTIDE SEQUENCE [LARGE SCALE GENOMIC DNA]</scope>
    <source>
        <strain evidence="1 2">MIT 9301</strain>
    </source>
</reference>
<dbReference type="STRING" id="167546.P9301_08441"/>
<dbReference type="OrthoDB" id="8561924at2"/>
<dbReference type="EMBL" id="CP000576">
    <property type="protein sequence ID" value="ABO17467.1"/>
    <property type="molecule type" value="Genomic_DNA"/>
</dbReference>
<dbReference type="RefSeq" id="WP_011862819.1">
    <property type="nucleotide sequence ID" value="NC_009091.1"/>
</dbReference>
<sequence>MKIFSNLFYFYLSFLLFILNFASYSYAIGNVEWVLLKENDDGKEWLDKGSIKPLPNGEISVLTKFFKNPTNSDDDGELSLYVMRINCNEKKFKDTSINGIPQFNSKWQTSNNDELIDVVIENSCSEFINNG</sequence>
<dbReference type="HOGENOM" id="CLU_153211_1_0_3"/>
<evidence type="ECO:0000313" key="1">
    <source>
        <dbReference type="EMBL" id="ABO17467.1"/>
    </source>
</evidence>
<dbReference type="KEGG" id="pmg:P9301_08441"/>
<organism evidence="1 2">
    <name type="scientific">Prochlorococcus marinus (strain MIT 9301)</name>
    <dbReference type="NCBI Taxonomy" id="167546"/>
    <lineage>
        <taxon>Bacteria</taxon>
        <taxon>Bacillati</taxon>
        <taxon>Cyanobacteriota</taxon>
        <taxon>Cyanophyceae</taxon>
        <taxon>Synechococcales</taxon>
        <taxon>Prochlorococcaceae</taxon>
        <taxon>Prochlorococcus</taxon>
    </lineage>
</organism>
<name>A3PCJ2_PROM0</name>
<dbReference type="eggNOG" id="ENOG50341IN">
    <property type="taxonomic scope" value="Bacteria"/>
</dbReference>
<gene>
    <name evidence="1" type="ordered locus">P9301_08441</name>
</gene>
<accession>A3PCJ2</accession>
<proteinExistence type="predicted"/>
<protein>
    <submittedName>
        <fullName evidence="1">Uncharacterized protein</fullName>
    </submittedName>
</protein>
<keyword evidence="2" id="KW-1185">Reference proteome</keyword>